<dbReference type="SUPFAM" id="SSF56112">
    <property type="entry name" value="Protein kinase-like (PK-like)"/>
    <property type="match status" value="1"/>
</dbReference>
<dbReference type="InterPro" id="IPR001245">
    <property type="entry name" value="Ser-Thr/Tyr_kinase_cat_dom"/>
</dbReference>
<dbReference type="EMBL" id="BRXU01000039">
    <property type="protein sequence ID" value="GLC60844.1"/>
    <property type="molecule type" value="Genomic_DNA"/>
</dbReference>
<dbReference type="AlphaFoldDB" id="A0A9W6BZ53"/>
<dbReference type="Gene3D" id="1.10.510.10">
    <property type="entry name" value="Transferase(Phosphotransferase) domain 1"/>
    <property type="match status" value="1"/>
</dbReference>
<evidence type="ECO:0000259" key="2">
    <source>
        <dbReference type="PROSITE" id="PS50011"/>
    </source>
</evidence>
<feature type="compositionally biased region" description="Acidic residues" evidence="1">
    <location>
        <begin position="607"/>
        <end position="621"/>
    </location>
</feature>
<feature type="compositionally biased region" description="Acidic residues" evidence="1">
    <location>
        <begin position="584"/>
        <end position="593"/>
    </location>
</feature>
<feature type="compositionally biased region" description="Low complexity" evidence="1">
    <location>
        <begin position="596"/>
        <end position="606"/>
    </location>
</feature>
<proteinExistence type="predicted"/>
<dbReference type="PANTHER" id="PTHR44329">
    <property type="entry name" value="SERINE/THREONINE-PROTEIN KINASE TNNI3K-RELATED"/>
    <property type="match status" value="1"/>
</dbReference>
<gene>
    <name evidence="3" type="primary">PLESTBF000827</name>
    <name evidence="3" type="ORF">PLESTB_001682500</name>
</gene>
<feature type="region of interest" description="Disordered" evidence="1">
    <location>
        <begin position="1"/>
        <end position="21"/>
    </location>
</feature>
<feature type="region of interest" description="Disordered" evidence="1">
    <location>
        <begin position="62"/>
        <end position="143"/>
    </location>
</feature>
<dbReference type="Proteomes" id="UP001165080">
    <property type="component" value="Unassembled WGS sequence"/>
</dbReference>
<dbReference type="FunFam" id="1.10.510.10:FF:001308">
    <property type="entry name" value="Predicted protein"/>
    <property type="match status" value="1"/>
</dbReference>
<keyword evidence="4" id="KW-1185">Reference proteome</keyword>
<protein>
    <recommendedName>
        <fullName evidence="2">Protein kinase domain-containing protein</fullName>
    </recommendedName>
</protein>
<accession>A0A9W6BZ53</accession>
<organism evidence="3 4">
    <name type="scientific">Pleodorina starrii</name>
    <dbReference type="NCBI Taxonomy" id="330485"/>
    <lineage>
        <taxon>Eukaryota</taxon>
        <taxon>Viridiplantae</taxon>
        <taxon>Chlorophyta</taxon>
        <taxon>core chlorophytes</taxon>
        <taxon>Chlorophyceae</taxon>
        <taxon>CS clade</taxon>
        <taxon>Chlamydomonadales</taxon>
        <taxon>Volvocaceae</taxon>
        <taxon>Pleodorina</taxon>
    </lineage>
</organism>
<feature type="compositionally biased region" description="Gly residues" evidence="1">
    <location>
        <begin position="659"/>
        <end position="668"/>
    </location>
</feature>
<feature type="region of interest" description="Disordered" evidence="1">
    <location>
        <begin position="338"/>
        <end position="359"/>
    </location>
</feature>
<dbReference type="PROSITE" id="PS00108">
    <property type="entry name" value="PROTEIN_KINASE_ST"/>
    <property type="match status" value="1"/>
</dbReference>
<sequence>MLDNRRTPGILSASVPAPFEHRDPTARTLKARDCDGGPSEADVAIRALSQLVGAEQCTLNPQASAPQRCTTTTTTSNSPKSLISTTTGGGGGGGAGGGDGDVGGDGGGGGGGCGITPAITPEPEPAAPLQWRPPSLTSHASAAAATTTAAVAKGDRGADAATAAVSDDVSGGGGGGGGTGGGGGVSSLLRAIEITRNLSRRVATSRRRTAANAEPTEPVAAAATATSVVDAVAAPPPPPQGPAATAVSIFTTDAAIAGDGGVSAPMPAPLAAPATQHKATAAAAAVAAAGDGGAAALPPAYSSAPLLPVYNSRTKLPYLASRHMSQIAFLQMLQVEDASGGSGGGDGDTAAAAPPPPPLPLPLPLHPPYPPPQQLPLLWTLNLAALSREITGLRLIGQGGGGVVFQGVWQGAQVAVKILLNDPDSDSSDGDVLALEGVVSSVVNHPNVVHTFEFQCGRLTEAAFAAAEYDNYNRLDSLLEDQGNRELFESLLDTTDMYGGIRASYGGSGAMRRAGLNASTATTTAVVAAAGAAAGAAGMAAATAPSRHNRGQRGGGGPQTSRFGSTVEDAASAGGAAGGGGDGGGDDVGDGGGDDVGAVTAAGGADVESEEEEGESKEAEEDVRAPPPPPRRNTNTIEDKCTAADGSGDDDDDKDGRCASGGGDGGGGGRRRALVTAAAAAGRLRTEAATRSAVQAQQQQQQQQEQPQQPQQRAAAAALGVDFSFGGGHVMQYGMFSMYGAAQGFGDPECGSCRGWTVRQALQHLKARPGMNMTYIIMEYCDRGSLLVAIRRGIFRMDEAGPAGRAAAATVAVPASTSSPNAAPAAAAPARFTRRIVLRAILRTARDIAQGMCHLHANGIIHGDLKPGNVLLRGCRSDRRGFVAMVADFGLSKVTRGDKPLELNHWSTVTVMAPEVIMGRWLKASDVFSYGVLLWQLVTSEPVPYGKLTIPQILMGVSQGTLKPEWYSSAHPALVRLGRACLATSPEKRPSFEAIVKVRNSTATLT</sequence>
<dbReference type="SMART" id="SM00220">
    <property type="entry name" value="S_TKc"/>
    <property type="match status" value="1"/>
</dbReference>
<dbReference type="GO" id="GO:0004674">
    <property type="term" value="F:protein serine/threonine kinase activity"/>
    <property type="evidence" value="ECO:0007669"/>
    <property type="project" value="TreeGrafter"/>
</dbReference>
<dbReference type="InterPro" id="IPR008271">
    <property type="entry name" value="Ser/Thr_kinase_AS"/>
</dbReference>
<evidence type="ECO:0000256" key="1">
    <source>
        <dbReference type="SAM" id="MobiDB-lite"/>
    </source>
</evidence>
<dbReference type="PANTHER" id="PTHR44329:SF214">
    <property type="entry name" value="PROTEIN KINASE DOMAIN-CONTAINING PROTEIN"/>
    <property type="match status" value="1"/>
</dbReference>
<feature type="region of interest" description="Disordered" evidence="1">
    <location>
        <begin position="688"/>
        <end position="714"/>
    </location>
</feature>
<feature type="compositionally biased region" description="Polar residues" evidence="1">
    <location>
        <begin position="76"/>
        <end position="86"/>
    </location>
</feature>
<reference evidence="3 4" key="1">
    <citation type="journal article" date="2023" name="Commun. Biol.">
        <title>Reorganization of the ancestral sex-determining regions during the evolution of trioecy in Pleodorina starrii.</title>
        <authorList>
            <person name="Takahashi K."/>
            <person name="Suzuki S."/>
            <person name="Kawai-Toyooka H."/>
            <person name="Yamamoto K."/>
            <person name="Hamaji T."/>
            <person name="Ootsuki R."/>
            <person name="Yamaguchi H."/>
            <person name="Kawachi M."/>
            <person name="Higashiyama T."/>
            <person name="Nozaki H."/>
        </authorList>
    </citation>
    <scope>NUCLEOTIDE SEQUENCE [LARGE SCALE GENOMIC DNA]</scope>
    <source>
        <strain evidence="3 4">NIES-4479</strain>
    </source>
</reference>
<feature type="region of interest" description="Disordered" evidence="1">
    <location>
        <begin position="200"/>
        <end position="219"/>
    </location>
</feature>
<feature type="region of interest" description="Disordered" evidence="1">
    <location>
        <begin position="543"/>
        <end position="671"/>
    </location>
</feature>
<feature type="compositionally biased region" description="Gly residues" evidence="1">
    <location>
        <begin position="87"/>
        <end position="114"/>
    </location>
</feature>
<dbReference type="Gene3D" id="3.30.200.20">
    <property type="entry name" value="Phosphorylase Kinase, domain 1"/>
    <property type="match status" value="1"/>
</dbReference>
<feature type="compositionally biased region" description="Low complexity" evidence="1">
    <location>
        <begin position="210"/>
        <end position="219"/>
    </location>
</feature>
<dbReference type="PROSITE" id="PS50011">
    <property type="entry name" value="PROTEIN_KINASE_DOM"/>
    <property type="match status" value="1"/>
</dbReference>
<dbReference type="GO" id="GO:0005524">
    <property type="term" value="F:ATP binding"/>
    <property type="evidence" value="ECO:0007669"/>
    <property type="project" value="InterPro"/>
</dbReference>
<evidence type="ECO:0000313" key="3">
    <source>
        <dbReference type="EMBL" id="GLC60844.1"/>
    </source>
</evidence>
<dbReference type="InterPro" id="IPR051681">
    <property type="entry name" value="Ser/Thr_Kinases-Pseudokinases"/>
</dbReference>
<dbReference type="InterPro" id="IPR011009">
    <property type="entry name" value="Kinase-like_dom_sf"/>
</dbReference>
<dbReference type="InterPro" id="IPR000719">
    <property type="entry name" value="Prot_kinase_dom"/>
</dbReference>
<comment type="caution">
    <text evidence="3">The sequence shown here is derived from an EMBL/GenBank/DDBJ whole genome shotgun (WGS) entry which is preliminary data.</text>
</comment>
<evidence type="ECO:0000313" key="4">
    <source>
        <dbReference type="Proteomes" id="UP001165080"/>
    </source>
</evidence>
<feature type="domain" description="Protein kinase" evidence="2">
    <location>
        <begin position="656"/>
        <end position="1005"/>
    </location>
</feature>
<name>A0A9W6BZ53_9CHLO</name>
<dbReference type="Pfam" id="PF07714">
    <property type="entry name" value="PK_Tyr_Ser-Thr"/>
    <property type="match status" value="1"/>
</dbReference>